<name>A0A1N6ECQ8_9RHOB</name>
<reference evidence="3" key="1">
    <citation type="submission" date="2016-11" db="EMBL/GenBank/DDBJ databases">
        <authorList>
            <person name="Varghese N."/>
            <person name="Submissions S."/>
        </authorList>
    </citation>
    <scope>NUCLEOTIDE SEQUENCE [LARGE SCALE GENOMIC DNA]</scope>
    <source>
        <strain evidence="3">DSM 29440</strain>
    </source>
</reference>
<sequence>MDWLAALDPRIWQAVIAGLFLGAGWFVNGVLNRREAAALRQEKLRDMHRALYAEIGNNLANLWDEERIESYAKGIVGRMQADEGFVPLIPREHNDTVFDVLLPEIHVLPRQTIDPIVAYYSQLKSIAALVDDMRGESFKVMAQGRRIAMYRDYIEMKKQALSFGRYANAVIDAFGKGGREAAERVRLEFNTPAEDPSDPSQGSA</sequence>
<organism evidence="2 3">
    <name type="scientific">Vannielia litorea</name>
    <dbReference type="NCBI Taxonomy" id="1217970"/>
    <lineage>
        <taxon>Bacteria</taxon>
        <taxon>Pseudomonadati</taxon>
        <taxon>Pseudomonadota</taxon>
        <taxon>Alphaproteobacteria</taxon>
        <taxon>Rhodobacterales</taxon>
        <taxon>Paracoccaceae</taxon>
        <taxon>Vannielia</taxon>
    </lineage>
</organism>
<keyword evidence="1" id="KW-0472">Membrane</keyword>
<feature type="transmembrane region" description="Helical" evidence="1">
    <location>
        <begin position="12"/>
        <end position="31"/>
    </location>
</feature>
<keyword evidence="1" id="KW-0812">Transmembrane</keyword>
<accession>A0A1N6ECQ8</accession>
<keyword evidence="3" id="KW-1185">Reference proteome</keyword>
<dbReference type="EMBL" id="FSRL01000001">
    <property type="protein sequence ID" value="SIN80796.1"/>
    <property type="molecule type" value="Genomic_DNA"/>
</dbReference>
<dbReference type="OrthoDB" id="7836441at2"/>
<evidence type="ECO:0000313" key="3">
    <source>
        <dbReference type="Proteomes" id="UP000184932"/>
    </source>
</evidence>
<proteinExistence type="predicted"/>
<keyword evidence="1" id="KW-1133">Transmembrane helix</keyword>
<gene>
    <name evidence="2" type="ORF">SAMN05444002_0601</name>
</gene>
<dbReference type="RefSeq" id="WP_074254772.1">
    <property type="nucleotide sequence ID" value="NZ_FSRL01000001.1"/>
</dbReference>
<dbReference type="STRING" id="1217970.SAMN05444002_0601"/>
<dbReference type="AlphaFoldDB" id="A0A1N6ECQ8"/>
<evidence type="ECO:0000256" key="1">
    <source>
        <dbReference type="SAM" id="Phobius"/>
    </source>
</evidence>
<dbReference type="Proteomes" id="UP000184932">
    <property type="component" value="Unassembled WGS sequence"/>
</dbReference>
<evidence type="ECO:0000313" key="2">
    <source>
        <dbReference type="EMBL" id="SIN80796.1"/>
    </source>
</evidence>
<protein>
    <submittedName>
        <fullName evidence="2">Uncharacterized protein</fullName>
    </submittedName>
</protein>